<name>A0ABN7RR87_OIKDI</name>
<proteinExistence type="predicted"/>
<keyword evidence="2" id="KW-1185">Reference proteome</keyword>
<evidence type="ECO:0000313" key="2">
    <source>
        <dbReference type="Proteomes" id="UP001158576"/>
    </source>
</evidence>
<evidence type="ECO:0000313" key="1">
    <source>
        <dbReference type="EMBL" id="CAG5081357.1"/>
    </source>
</evidence>
<dbReference type="EMBL" id="OU015568">
    <property type="protein sequence ID" value="CAG5081357.1"/>
    <property type="molecule type" value="Genomic_DNA"/>
</dbReference>
<organism evidence="1 2">
    <name type="scientific">Oikopleura dioica</name>
    <name type="common">Tunicate</name>
    <dbReference type="NCBI Taxonomy" id="34765"/>
    <lineage>
        <taxon>Eukaryota</taxon>
        <taxon>Metazoa</taxon>
        <taxon>Chordata</taxon>
        <taxon>Tunicata</taxon>
        <taxon>Appendicularia</taxon>
        <taxon>Copelata</taxon>
        <taxon>Oikopleuridae</taxon>
        <taxon>Oikopleura</taxon>
    </lineage>
</organism>
<reference evidence="1 2" key="1">
    <citation type="submission" date="2021-04" db="EMBL/GenBank/DDBJ databases">
        <authorList>
            <person name="Bliznina A."/>
        </authorList>
    </citation>
    <scope>NUCLEOTIDE SEQUENCE [LARGE SCALE GENOMIC DNA]</scope>
</reference>
<dbReference type="Proteomes" id="UP001158576">
    <property type="component" value="Chromosome PAR"/>
</dbReference>
<gene>
    <name evidence="1" type="ORF">OKIOD_LOCUS1412</name>
</gene>
<protein>
    <submittedName>
        <fullName evidence="1">Oidioi.mRNA.OKI2018_I69.PAR.g9854.t1.cds</fullName>
    </submittedName>
</protein>
<sequence length="104" mass="11370">MQDLHADGMNVKAMSQDDRIQFIAGELKNIAATNDQIANEIQTMLENPRFDMVAEIKENATGIMNFLNLGHAKQVVKVALLAAATVVVVDNRSTLFSLVQTIKG</sequence>
<accession>A0ABN7RR87</accession>